<comment type="caution">
    <text evidence="2">The sequence shown here is derived from an EMBL/GenBank/DDBJ whole genome shotgun (WGS) entry which is preliminary data.</text>
</comment>
<gene>
    <name evidence="2" type="ORF">BHE75_01772</name>
</gene>
<dbReference type="EMBL" id="MIPT01000001">
    <property type="protein sequence ID" value="OHT19783.1"/>
    <property type="molecule type" value="Genomic_DNA"/>
</dbReference>
<evidence type="ECO:0000256" key="1">
    <source>
        <dbReference type="SAM" id="Phobius"/>
    </source>
</evidence>
<dbReference type="Proteomes" id="UP000179467">
    <property type="component" value="Unassembled WGS sequence"/>
</dbReference>
<dbReference type="RefSeq" id="WP_015460216.1">
    <property type="nucleotide sequence ID" value="NZ_MIPT01000001.1"/>
</dbReference>
<feature type="transmembrane region" description="Helical" evidence="1">
    <location>
        <begin position="25"/>
        <end position="50"/>
    </location>
</feature>
<keyword evidence="1" id="KW-1133">Transmembrane helix</keyword>
<keyword evidence="1" id="KW-0812">Transmembrane</keyword>
<dbReference type="AlphaFoldDB" id="A0A1S1HEX9"/>
<name>A0A1S1HEX9_9SPHN</name>
<reference evidence="2 3" key="1">
    <citation type="submission" date="2016-09" db="EMBL/GenBank/DDBJ databases">
        <title>Metabolic pathway, cell adaptation mechanisms and a novel monoxygenase revealed through proteogenomic-transcription analysis of a Sphingomonas haloaromaticamans strain degrading the fungicide ortho-phenylphenol.</title>
        <authorList>
            <person name="Perruchon C."/>
            <person name="Papadopoulou E.S."/>
            <person name="Rousidou C."/>
            <person name="Vasileiadis S."/>
            <person name="Tanou G."/>
            <person name="Amoutzias G."/>
            <person name="Molassiotis A."/>
            <person name="Karpouzas D.G."/>
        </authorList>
    </citation>
    <scope>NUCLEOTIDE SEQUENCE [LARGE SCALE GENOMIC DNA]</scope>
    <source>
        <strain evidence="2 3">P3</strain>
    </source>
</reference>
<protein>
    <submittedName>
        <fullName evidence="2">Uncharacterized protein</fullName>
    </submittedName>
</protein>
<evidence type="ECO:0000313" key="2">
    <source>
        <dbReference type="EMBL" id="OHT19783.1"/>
    </source>
</evidence>
<keyword evidence="3" id="KW-1185">Reference proteome</keyword>
<organism evidence="2 3">
    <name type="scientific">Edaphosphingomonas haloaromaticamans</name>
    <dbReference type="NCBI Taxonomy" id="653954"/>
    <lineage>
        <taxon>Bacteria</taxon>
        <taxon>Pseudomonadati</taxon>
        <taxon>Pseudomonadota</taxon>
        <taxon>Alphaproteobacteria</taxon>
        <taxon>Sphingomonadales</taxon>
        <taxon>Rhizorhabdaceae</taxon>
        <taxon>Edaphosphingomonas</taxon>
    </lineage>
</organism>
<dbReference type="OrthoDB" id="7574747at2"/>
<evidence type="ECO:0000313" key="3">
    <source>
        <dbReference type="Proteomes" id="UP000179467"/>
    </source>
</evidence>
<sequence>MSEDHHPSPVDLPGGPDFHGRPLRWATIAIAVATLFLGLFNATAINGWAVELAPTPLSARIVAATEAWEETTEAIGIAAPRAWLHARWKALQTARFKGQEKAE</sequence>
<accession>A0A1S1HEX9</accession>
<keyword evidence="1" id="KW-0472">Membrane</keyword>
<proteinExistence type="predicted"/>